<dbReference type="InterPro" id="IPR052354">
    <property type="entry name" value="Cell_Wall_Dynamics_Protein"/>
</dbReference>
<dbReference type="PANTHER" id="PTHR34408">
    <property type="entry name" value="FAMILY PROTEIN, PUTATIVE-RELATED"/>
    <property type="match status" value="1"/>
</dbReference>
<dbReference type="PROSITE" id="PS51781">
    <property type="entry name" value="SH3B"/>
    <property type="match status" value="3"/>
</dbReference>
<proteinExistence type="inferred from homology"/>
<dbReference type="EMBL" id="JBAKUA010000007">
    <property type="protein sequence ID" value="MEH1546614.1"/>
    <property type="molecule type" value="Genomic_DNA"/>
</dbReference>
<evidence type="ECO:0000313" key="9">
    <source>
        <dbReference type="Proteomes" id="UP001309299"/>
    </source>
</evidence>
<dbReference type="PANTHER" id="PTHR34408:SF1">
    <property type="entry name" value="GLYCOSYL HYDROLASE FAMILY 19 DOMAIN-CONTAINING PROTEIN HI_1415"/>
    <property type="match status" value="1"/>
</dbReference>
<dbReference type="GO" id="GO:0006508">
    <property type="term" value="P:proteolysis"/>
    <property type="evidence" value="ECO:0007669"/>
    <property type="project" value="UniProtKB-KW"/>
</dbReference>
<feature type="compositionally biased region" description="Pro residues" evidence="5">
    <location>
        <begin position="334"/>
        <end position="346"/>
    </location>
</feature>
<dbReference type="PROSITE" id="PS51935">
    <property type="entry name" value="NLPC_P60"/>
    <property type="match status" value="1"/>
</dbReference>
<protein>
    <submittedName>
        <fullName evidence="8">SH3 domain-containing protein</fullName>
    </submittedName>
</protein>
<feature type="region of interest" description="Disordered" evidence="5">
    <location>
        <begin position="251"/>
        <end position="270"/>
    </location>
</feature>
<dbReference type="Pfam" id="PF00877">
    <property type="entry name" value="NLPC_P60"/>
    <property type="match status" value="1"/>
</dbReference>
<organism evidence="8 9">
    <name type="scientific">Cutibacterium avidum</name>
    <dbReference type="NCBI Taxonomy" id="33010"/>
    <lineage>
        <taxon>Bacteria</taxon>
        <taxon>Bacillati</taxon>
        <taxon>Actinomycetota</taxon>
        <taxon>Actinomycetes</taxon>
        <taxon>Propionibacteriales</taxon>
        <taxon>Propionibacteriaceae</taxon>
        <taxon>Cutibacterium</taxon>
    </lineage>
</organism>
<feature type="domain" description="SH3b" evidence="6">
    <location>
        <begin position="191"/>
        <end position="254"/>
    </location>
</feature>
<dbReference type="InterPro" id="IPR003646">
    <property type="entry name" value="SH3-like_bac-type"/>
</dbReference>
<name>A0AB35XIA8_9ACTN</name>
<sequence>MGVVRPLRAGVATLATAGLAISGSQFFAPQAQASKTAVMARVSARTAVNIRSQAGVHGKILGVLERGQQLNQTGTPVNGWVPVAYRGHTAYVDHHYLSSVAWRPSTSNPSASSSPVGFAQATTYVNVRAGHSMQTTKVGMLSPGEKVGLTGRTSQGFSEVVYNGVHRWVASRYLSTTTVKPTPKPAPKPAQTTTVYTTANLNLRNGASMSASVATTVSRGTALTTTGRTTGIWTQVNYHGHNLWASRTYLTTTNPAPKPKPKPTPKPAQTTTVYTTANLNLRNGASMSASVATTVSRGTALTTTGRTTGIWTQVNYHGHNLWASRTYLTTTNPAPKPKPRPAPSPSVSPSSARAAIVNYAKAQVGKAYIWGGEGPNGFDCSGLVLKAYQQAGIYLPHYSGSQIARGHRISLDEIQPGDLLAKPGGGHIAIYVGNGQIVEAANPRAGVRLTSIYSSLYPLRIDSDILD</sequence>
<keyword evidence="4" id="KW-0788">Thiol protease</keyword>
<evidence type="ECO:0000256" key="5">
    <source>
        <dbReference type="SAM" id="MobiDB-lite"/>
    </source>
</evidence>
<dbReference type="Gene3D" id="3.90.1720.10">
    <property type="entry name" value="endopeptidase domain like (from Nostoc punctiforme)"/>
    <property type="match status" value="1"/>
</dbReference>
<keyword evidence="2" id="KW-0645">Protease</keyword>
<keyword evidence="3" id="KW-0378">Hydrolase</keyword>
<comment type="similarity">
    <text evidence="1">Belongs to the peptidase C40 family.</text>
</comment>
<accession>A0AB35XIA8</accession>
<evidence type="ECO:0000259" key="7">
    <source>
        <dbReference type="PROSITE" id="PS51935"/>
    </source>
</evidence>
<dbReference type="RefSeq" id="WP_098816848.1">
    <property type="nucleotide sequence ID" value="NZ_JBAKTV010000002.1"/>
</dbReference>
<comment type="caution">
    <text evidence="8">The sequence shown here is derived from an EMBL/GenBank/DDBJ whole genome shotgun (WGS) entry which is preliminary data.</text>
</comment>
<evidence type="ECO:0000256" key="1">
    <source>
        <dbReference type="ARBA" id="ARBA00007074"/>
    </source>
</evidence>
<evidence type="ECO:0000313" key="8">
    <source>
        <dbReference type="EMBL" id="MEH1546614.1"/>
    </source>
</evidence>
<dbReference type="InterPro" id="IPR038765">
    <property type="entry name" value="Papain-like_cys_pep_sf"/>
</dbReference>
<dbReference type="Proteomes" id="UP001309299">
    <property type="component" value="Unassembled WGS sequence"/>
</dbReference>
<evidence type="ECO:0000256" key="3">
    <source>
        <dbReference type="ARBA" id="ARBA00022801"/>
    </source>
</evidence>
<feature type="region of interest" description="Disordered" evidence="5">
    <location>
        <begin position="329"/>
        <end position="350"/>
    </location>
</feature>
<dbReference type="SMART" id="SM00287">
    <property type="entry name" value="SH3b"/>
    <property type="match status" value="4"/>
</dbReference>
<dbReference type="SUPFAM" id="SSF54001">
    <property type="entry name" value="Cysteine proteinases"/>
    <property type="match status" value="1"/>
</dbReference>
<feature type="compositionally biased region" description="Pro residues" evidence="5">
    <location>
        <begin position="256"/>
        <end position="266"/>
    </location>
</feature>
<gene>
    <name evidence="8" type="ORF">V7F78_06225</name>
</gene>
<evidence type="ECO:0000256" key="4">
    <source>
        <dbReference type="ARBA" id="ARBA00022807"/>
    </source>
</evidence>
<feature type="domain" description="NlpC/P60" evidence="7">
    <location>
        <begin position="350"/>
        <end position="467"/>
    </location>
</feature>
<dbReference type="GO" id="GO:0008234">
    <property type="term" value="F:cysteine-type peptidase activity"/>
    <property type="evidence" value="ECO:0007669"/>
    <property type="project" value="UniProtKB-KW"/>
</dbReference>
<dbReference type="AlphaFoldDB" id="A0AB35XIA8"/>
<dbReference type="Pfam" id="PF08239">
    <property type="entry name" value="SH3_3"/>
    <property type="match status" value="4"/>
</dbReference>
<feature type="domain" description="SH3b" evidence="6">
    <location>
        <begin position="269"/>
        <end position="332"/>
    </location>
</feature>
<evidence type="ECO:0000259" key="6">
    <source>
        <dbReference type="PROSITE" id="PS51781"/>
    </source>
</evidence>
<feature type="domain" description="SH3b" evidence="6">
    <location>
        <begin position="37"/>
        <end position="101"/>
    </location>
</feature>
<reference evidence="8" key="1">
    <citation type="submission" date="2024-02" db="EMBL/GenBank/DDBJ databases">
        <title>Bacterial skin colonization with Propionibacterium avidum as a risk factor for Periprosthetic Joint Infections - a single-center prospective study.</title>
        <authorList>
            <person name="Achermann Y."/>
        </authorList>
    </citation>
    <scope>NUCLEOTIDE SEQUENCE</scope>
    <source>
        <strain evidence="8">PAVI-2017310195</strain>
    </source>
</reference>
<dbReference type="InterPro" id="IPR000064">
    <property type="entry name" value="NLP_P60_dom"/>
</dbReference>
<evidence type="ECO:0000256" key="2">
    <source>
        <dbReference type="ARBA" id="ARBA00022670"/>
    </source>
</evidence>
<dbReference type="Gene3D" id="2.30.30.40">
    <property type="entry name" value="SH3 Domains"/>
    <property type="match status" value="4"/>
</dbReference>